<comment type="caution">
    <text evidence="9">The sequence shown here is derived from an EMBL/GenBank/DDBJ whole genome shotgun (WGS) entry which is preliminary data.</text>
</comment>
<feature type="transmembrane region" description="Helical" evidence="7">
    <location>
        <begin position="124"/>
        <end position="145"/>
    </location>
</feature>
<evidence type="ECO:0000256" key="5">
    <source>
        <dbReference type="ARBA" id="ARBA00038359"/>
    </source>
</evidence>
<keyword evidence="10" id="KW-1185">Reference proteome</keyword>
<keyword evidence="3 7" id="KW-1133">Transmembrane helix</keyword>
<organism evidence="9 10">
    <name type="scientific">Aspergillus felis</name>
    <dbReference type="NCBI Taxonomy" id="1287682"/>
    <lineage>
        <taxon>Eukaryota</taxon>
        <taxon>Fungi</taxon>
        <taxon>Dikarya</taxon>
        <taxon>Ascomycota</taxon>
        <taxon>Pezizomycotina</taxon>
        <taxon>Eurotiomycetes</taxon>
        <taxon>Eurotiomycetidae</taxon>
        <taxon>Eurotiales</taxon>
        <taxon>Aspergillaceae</taxon>
        <taxon>Aspergillus</taxon>
        <taxon>Aspergillus subgen. Fumigati</taxon>
    </lineage>
</organism>
<feature type="compositionally biased region" description="Low complexity" evidence="6">
    <location>
        <begin position="275"/>
        <end position="284"/>
    </location>
</feature>
<comment type="subcellular location">
    <subcellularLocation>
        <location evidence="1">Membrane</location>
        <topology evidence="1">Multi-pass membrane protein</topology>
    </subcellularLocation>
</comment>
<sequence length="449" mass="49362">MDPTLVILWVFTWVTVGLISLRLLVRKWKRSQFVLGDYFSMGAIFCALVRLALVHVILIWGTNNMAATFRHTHHFTPEEIRRREIASKFVLANRVFYNSYLWLQKLVLLDTYRRLHTQLRWEKVTVISYISIFLATYVIVQIVTFTECDPFNHYWIVLPDPGTCCQAQLQLIVVGVLNVITDVMLIAMPIPILVVVKRSTVEKFQLMALFTVGLFIVAITIARLPQNTKNATEQVNRTTWASIELLAAAIVANAPVLYGLLKGTRQKSKYAAAGAGSAAPSWPGLQKRSANESEFELQGAHHSNRGSVLGSKISSSNYLEIDGESGSPTLVTKRAGPLLQAGTAAAGAVAGVFGVGKQMMGGEERAPDDSAPDTRLSETVGLGNDAERLAEDHARWLEVPMLPLPVARVTVAIPPQQSKEDLDAGQLHVRAGGEGEVLMQPSIADDLPE</sequence>
<feature type="transmembrane region" description="Helical" evidence="7">
    <location>
        <begin position="6"/>
        <end position="25"/>
    </location>
</feature>
<evidence type="ECO:0000256" key="3">
    <source>
        <dbReference type="ARBA" id="ARBA00022989"/>
    </source>
</evidence>
<dbReference type="InterPro" id="IPR049326">
    <property type="entry name" value="Rhodopsin_dom_fungi"/>
</dbReference>
<evidence type="ECO:0000256" key="6">
    <source>
        <dbReference type="SAM" id="MobiDB-lite"/>
    </source>
</evidence>
<feature type="domain" description="Rhodopsin" evidence="8">
    <location>
        <begin position="21"/>
        <end position="262"/>
    </location>
</feature>
<dbReference type="Proteomes" id="UP000641853">
    <property type="component" value="Unassembled WGS sequence"/>
</dbReference>
<evidence type="ECO:0000256" key="2">
    <source>
        <dbReference type="ARBA" id="ARBA00022692"/>
    </source>
</evidence>
<dbReference type="EMBL" id="JACBAG010001618">
    <property type="protein sequence ID" value="KAF7184519.1"/>
    <property type="molecule type" value="Genomic_DNA"/>
</dbReference>
<dbReference type="AlphaFoldDB" id="A0A8H6R528"/>
<dbReference type="Pfam" id="PF20684">
    <property type="entry name" value="Fung_rhodopsin"/>
    <property type="match status" value="1"/>
</dbReference>
<keyword evidence="2 7" id="KW-0812">Transmembrane</keyword>
<comment type="similarity">
    <text evidence="5">Belongs to the SAT4 family.</text>
</comment>
<name>A0A8H6R528_9EURO</name>
<evidence type="ECO:0000256" key="7">
    <source>
        <dbReference type="SAM" id="Phobius"/>
    </source>
</evidence>
<dbReference type="GO" id="GO:0016020">
    <property type="term" value="C:membrane"/>
    <property type="evidence" value="ECO:0007669"/>
    <property type="project" value="UniProtKB-SubCell"/>
</dbReference>
<dbReference type="PANTHER" id="PTHR33048">
    <property type="entry name" value="PTH11-LIKE INTEGRAL MEMBRANE PROTEIN (AFU_ORTHOLOGUE AFUA_5G11245)"/>
    <property type="match status" value="1"/>
</dbReference>
<evidence type="ECO:0000256" key="4">
    <source>
        <dbReference type="ARBA" id="ARBA00023136"/>
    </source>
</evidence>
<protein>
    <recommendedName>
        <fullName evidence="8">Rhodopsin domain-containing protein</fullName>
    </recommendedName>
</protein>
<feature type="transmembrane region" description="Helical" evidence="7">
    <location>
        <begin position="206"/>
        <end position="224"/>
    </location>
</feature>
<evidence type="ECO:0000313" key="10">
    <source>
        <dbReference type="Proteomes" id="UP000641853"/>
    </source>
</evidence>
<dbReference type="PANTHER" id="PTHR33048:SF166">
    <property type="entry name" value="PTH11-LIKE INTEGRAL MEMBRANE PROTEIN"/>
    <property type="match status" value="1"/>
</dbReference>
<dbReference type="InterPro" id="IPR052337">
    <property type="entry name" value="SAT4-like"/>
</dbReference>
<feature type="transmembrane region" description="Helical" evidence="7">
    <location>
        <begin position="239"/>
        <end position="261"/>
    </location>
</feature>
<keyword evidence="4 7" id="KW-0472">Membrane</keyword>
<evidence type="ECO:0000256" key="1">
    <source>
        <dbReference type="ARBA" id="ARBA00004141"/>
    </source>
</evidence>
<feature type="region of interest" description="Disordered" evidence="6">
    <location>
        <begin position="275"/>
        <end position="308"/>
    </location>
</feature>
<feature type="transmembrane region" description="Helical" evidence="7">
    <location>
        <begin position="169"/>
        <end position="194"/>
    </location>
</feature>
<reference evidence="9" key="1">
    <citation type="submission" date="2020-06" db="EMBL/GenBank/DDBJ databases">
        <title>Draft genome sequences of strains closely related to Aspergillus parafelis and Aspergillus hiratsukae.</title>
        <authorList>
            <person name="Dos Santos R.A.C."/>
            <person name="Rivero-Menendez O."/>
            <person name="Steenwyk J.L."/>
            <person name="Mead M.E."/>
            <person name="Goldman G.H."/>
            <person name="Alastruey-Izquierdo A."/>
            <person name="Rokas A."/>
        </authorList>
    </citation>
    <scope>NUCLEOTIDE SEQUENCE</scope>
    <source>
        <strain evidence="9">CNM-CM7691</strain>
    </source>
</reference>
<evidence type="ECO:0000259" key="8">
    <source>
        <dbReference type="Pfam" id="PF20684"/>
    </source>
</evidence>
<gene>
    <name evidence="9" type="ORF">CNMCM7691_005641</name>
</gene>
<evidence type="ECO:0000313" key="9">
    <source>
        <dbReference type="EMBL" id="KAF7184519.1"/>
    </source>
</evidence>
<proteinExistence type="inferred from homology"/>
<feature type="transmembrane region" description="Helical" evidence="7">
    <location>
        <begin position="37"/>
        <end position="60"/>
    </location>
</feature>
<accession>A0A8H6R528</accession>